<dbReference type="PANTHER" id="PTHR43280">
    <property type="entry name" value="ARAC-FAMILY TRANSCRIPTIONAL REGULATOR"/>
    <property type="match status" value="1"/>
</dbReference>
<evidence type="ECO:0000313" key="6">
    <source>
        <dbReference type="EMBL" id="MBA4613326.1"/>
    </source>
</evidence>
<feature type="transmembrane region" description="Helical" evidence="4">
    <location>
        <begin position="53"/>
        <end position="73"/>
    </location>
</feature>
<keyword evidence="1" id="KW-0805">Transcription regulation</keyword>
<gene>
    <name evidence="6" type="ORF">H1W37_16825</name>
</gene>
<feature type="transmembrane region" description="Helical" evidence="4">
    <location>
        <begin position="111"/>
        <end position="128"/>
    </location>
</feature>
<evidence type="ECO:0000256" key="1">
    <source>
        <dbReference type="ARBA" id="ARBA00023015"/>
    </source>
</evidence>
<dbReference type="Pfam" id="PF12833">
    <property type="entry name" value="HTH_18"/>
    <property type="match status" value="1"/>
</dbReference>
<keyword evidence="4" id="KW-0812">Transmembrane</keyword>
<feature type="transmembrane region" description="Helical" evidence="4">
    <location>
        <begin position="148"/>
        <end position="172"/>
    </location>
</feature>
<feature type="transmembrane region" description="Helical" evidence="4">
    <location>
        <begin position="30"/>
        <end position="47"/>
    </location>
</feature>
<reference evidence="6 7" key="1">
    <citation type="submission" date="2020-07" db="EMBL/GenBank/DDBJ databases">
        <authorList>
            <person name="Li M."/>
        </authorList>
    </citation>
    <scope>NUCLEOTIDE SEQUENCE [LARGE SCALE GENOMIC DNA]</scope>
    <source>
        <strain evidence="6 7">DSM 23284</strain>
    </source>
</reference>
<dbReference type="GO" id="GO:0043565">
    <property type="term" value="F:sequence-specific DNA binding"/>
    <property type="evidence" value="ECO:0007669"/>
    <property type="project" value="InterPro"/>
</dbReference>
<keyword evidence="2" id="KW-0238">DNA-binding</keyword>
<evidence type="ECO:0000256" key="2">
    <source>
        <dbReference type="ARBA" id="ARBA00023125"/>
    </source>
</evidence>
<dbReference type="PANTHER" id="PTHR43280:SF29">
    <property type="entry name" value="ARAC-FAMILY TRANSCRIPTIONAL REGULATOR"/>
    <property type="match status" value="1"/>
</dbReference>
<dbReference type="RefSeq" id="WP_181761515.1">
    <property type="nucleotide sequence ID" value="NZ_BMCR01000001.1"/>
</dbReference>
<keyword evidence="3" id="KW-0804">Transcription</keyword>
<protein>
    <submittedName>
        <fullName evidence="6">AraC family transcriptional regulator</fullName>
    </submittedName>
</protein>
<proteinExistence type="predicted"/>
<dbReference type="Gene3D" id="1.10.10.60">
    <property type="entry name" value="Homeodomain-like"/>
    <property type="match status" value="1"/>
</dbReference>
<keyword evidence="4" id="KW-0472">Membrane</keyword>
<keyword evidence="7" id="KW-1185">Reference proteome</keyword>
<dbReference type="Proteomes" id="UP000559404">
    <property type="component" value="Unassembled WGS sequence"/>
</dbReference>
<evidence type="ECO:0000313" key="7">
    <source>
        <dbReference type="Proteomes" id="UP000559404"/>
    </source>
</evidence>
<organism evidence="6 7">
    <name type="scientific">Stappia taiwanensis</name>
    <dbReference type="NCBI Taxonomy" id="992267"/>
    <lineage>
        <taxon>Bacteria</taxon>
        <taxon>Pseudomonadati</taxon>
        <taxon>Pseudomonadota</taxon>
        <taxon>Alphaproteobacteria</taxon>
        <taxon>Hyphomicrobiales</taxon>
        <taxon>Stappiaceae</taxon>
        <taxon>Stappia</taxon>
    </lineage>
</organism>
<feature type="transmembrane region" description="Helical" evidence="4">
    <location>
        <begin position="178"/>
        <end position="199"/>
    </location>
</feature>
<dbReference type="PROSITE" id="PS01124">
    <property type="entry name" value="HTH_ARAC_FAMILY_2"/>
    <property type="match status" value="1"/>
</dbReference>
<reference evidence="6 7" key="2">
    <citation type="submission" date="2020-08" db="EMBL/GenBank/DDBJ databases">
        <title>Stappia taiwanensis sp. nov., isolated from a coastal thermal spring.</title>
        <authorList>
            <person name="Kampfer P."/>
        </authorList>
    </citation>
    <scope>NUCLEOTIDE SEQUENCE [LARGE SCALE GENOMIC DNA]</scope>
    <source>
        <strain evidence="6 7">DSM 23284</strain>
    </source>
</reference>
<name>A0A838XXZ5_9HYPH</name>
<dbReference type="InterPro" id="IPR018060">
    <property type="entry name" value="HTH_AraC"/>
</dbReference>
<evidence type="ECO:0000256" key="3">
    <source>
        <dbReference type="ARBA" id="ARBA00023163"/>
    </source>
</evidence>
<evidence type="ECO:0000256" key="4">
    <source>
        <dbReference type="SAM" id="Phobius"/>
    </source>
</evidence>
<dbReference type="SMART" id="SM00342">
    <property type="entry name" value="HTH_ARAC"/>
    <property type="match status" value="1"/>
</dbReference>
<keyword evidence="4" id="KW-1133">Transmembrane helix</keyword>
<feature type="transmembrane region" description="Helical" evidence="4">
    <location>
        <begin position="6"/>
        <end position="23"/>
    </location>
</feature>
<dbReference type="AlphaFoldDB" id="A0A838XXZ5"/>
<dbReference type="EMBL" id="JACEON010000017">
    <property type="protein sequence ID" value="MBA4613326.1"/>
    <property type="molecule type" value="Genomic_DNA"/>
</dbReference>
<comment type="caution">
    <text evidence="6">The sequence shown here is derived from an EMBL/GenBank/DDBJ whole genome shotgun (WGS) entry which is preliminary data.</text>
</comment>
<feature type="domain" description="HTH araC/xylS-type" evidence="5">
    <location>
        <begin position="227"/>
        <end position="331"/>
    </location>
</feature>
<dbReference type="InterPro" id="IPR009057">
    <property type="entry name" value="Homeodomain-like_sf"/>
</dbReference>
<sequence>MLALPIPMIVALVLGFLFIRAVLSGDRPYLFCALLAICALQGVVVSLHQHYGIAALLAVQPITATVIPPLAWVAFQATAIRRFDLARDAVHLAVPVFTAFCMAFAPDTLDVVVPAVFLVYGGAILLRLRQGPDGLPLMRLETGPLPGLVWSAIALALILSAVSDGLIAVALATGRGWLQPWIVSLLSSAALFSIGLLSLSQSVVGAPEERTAPQAPRPDTGDPAAEKDLMARLDTLLRDSALYLDPGLTLARLARRLQVPAKQLSATINRATGDNVSRYVNGFRIAHACERLRAGDSVTAAMLASGFNTKSNFNREFARVTGMSPSAWQTRDTT</sequence>
<accession>A0A838XXZ5</accession>
<dbReference type="GO" id="GO:0003700">
    <property type="term" value="F:DNA-binding transcription factor activity"/>
    <property type="evidence" value="ECO:0007669"/>
    <property type="project" value="InterPro"/>
</dbReference>
<evidence type="ECO:0000259" key="5">
    <source>
        <dbReference type="PROSITE" id="PS01124"/>
    </source>
</evidence>
<dbReference type="SUPFAM" id="SSF46689">
    <property type="entry name" value="Homeodomain-like"/>
    <property type="match status" value="1"/>
</dbReference>